<dbReference type="PANTHER" id="PTHR23360:SF5">
    <property type="entry name" value="G-PROTEIN COUPLED RECEPTORS FAMILY 1 PROFILE DOMAIN-CONTAINING PROTEIN"/>
    <property type="match status" value="1"/>
</dbReference>
<reference evidence="7" key="1">
    <citation type="submission" date="2017-02" db="UniProtKB">
        <authorList>
            <consortium name="WormBaseParasite"/>
        </authorList>
    </citation>
    <scope>IDENTIFICATION</scope>
</reference>
<accession>A0A0R3RLD1</accession>
<dbReference type="STRING" id="1147741.A0A0R3RLD1"/>
<dbReference type="Pfam" id="PF10320">
    <property type="entry name" value="7TM_GPCR_Srsx"/>
    <property type="match status" value="1"/>
</dbReference>
<dbReference type="WBParaSite" id="EEL_0000229001-mRNA-1">
    <property type="protein sequence ID" value="EEL_0000229001-mRNA-1"/>
    <property type="gene ID" value="EEL_0000229001"/>
</dbReference>
<organism evidence="6 7">
    <name type="scientific">Elaeophora elaphi</name>
    <dbReference type="NCBI Taxonomy" id="1147741"/>
    <lineage>
        <taxon>Eukaryota</taxon>
        <taxon>Metazoa</taxon>
        <taxon>Ecdysozoa</taxon>
        <taxon>Nematoda</taxon>
        <taxon>Chromadorea</taxon>
        <taxon>Rhabditida</taxon>
        <taxon>Spirurina</taxon>
        <taxon>Spiruromorpha</taxon>
        <taxon>Filarioidea</taxon>
        <taxon>Onchocercidae</taxon>
        <taxon>Elaeophora</taxon>
    </lineage>
</organism>
<keyword evidence="6" id="KW-1185">Reference proteome</keyword>
<dbReference type="Proteomes" id="UP000050640">
    <property type="component" value="Unplaced"/>
</dbReference>
<dbReference type="InterPro" id="IPR047130">
    <property type="entry name" value="7TM_GPCR_Srsx_nematod"/>
</dbReference>
<dbReference type="SMART" id="SM01381">
    <property type="entry name" value="7TM_GPCR_Srsx"/>
    <property type="match status" value="1"/>
</dbReference>
<name>A0A0R3RLD1_9BILA</name>
<dbReference type="InterPro" id="IPR000276">
    <property type="entry name" value="GPCR_Rhodpsn"/>
</dbReference>
<evidence type="ECO:0000256" key="3">
    <source>
        <dbReference type="ARBA" id="ARBA00022989"/>
    </source>
</evidence>
<dbReference type="AlphaFoldDB" id="A0A0R3RLD1"/>
<protein>
    <submittedName>
        <fullName evidence="7">G_PROTEIN_RECEP_F1_2 domain-containing protein</fullName>
    </submittedName>
</protein>
<feature type="transmembrane region" description="Helical" evidence="5">
    <location>
        <begin position="31"/>
        <end position="51"/>
    </location>
</feature>
<evidence type="ECO:0000313" key="6">
    <source>
        <dbReference type="Proteomes" id="UP000050640"/>
    </source>
</evidence>
<dbReference type="GO" id="GO:0016020">
    <property type="term" value="C:membrane"/>
    <property type="evidence" value="ECO:0007669"/>
    <property type="project" value="UniProtKB-SubCell"/>
</dbReference>
<feature type="transmembrane region" description="Helical" evidence="5">
    <location>
        <begin position="7"/>
        <end position="25"/>
    </location>
</feature>
<dbReference type="InterPro" id="IPR019424">
    <property type="entry name" value="7TM_GPCR_Srsx"/>
</dbReference>
<dbReference type="PANTHER" id="PTHR23360">
    <property type="entry name" value="G-PROTEIN COUPLED RECEPTORS FAMILY 1 PROFILE DOMAIN-CONTAINING PROTEIN-RELATED"/>
    <property type="match status" value="1"/>
</dbReference>
<feature type="transmembrane region" description="Helical" evidence="5">
    <location>
        <begin position="71"/>
        <end position="92"/>
    </location>
</feature>
<evidence type="ECO:0000256" key="1">
    <source>
        <dbReference type="ARBA" id="ARBA00004370"/>
    </source>
</evidence>
<dbReference type="GO" id="GO:0004930">
    <property type="term" value="F:G protein-coupled receptor activity"/>
    <property type="evidence" value="ECO:0007669"/>
    <property type="project" value="InterPro"/>
</dbReference>
<keyword evidence="3 5" id="KW-1133">Transmembrane helix</keyword>
<evidence type="ECO:0000256" key="2">
    <source>
        <dbReference type="ARBA" id="ARBA00022692"/>
    </source>
</evidence>
<keyword evidence="2 5" id="KW-0812">Transmembrane</keyword>
<feature type="transmembrane region" description="Helical" evidence="5">
    <location>
        <begin position="104"/>
        <end position="126"/>
    </location>
</feature>
<keyword evidence="4 5" id="KW-0472">Membrane</keyword>
<evidence type="ECO:0000256" key="4">
    <source>
        <dbReference type="ARBA" id="ARBA00023136"/>
    </source>
</evidence>
<sequence length="168" mass="19313">MCFQTRYVFHFTCSAEVICILVAVYNDRLDLIWSISSTLINLATIILYLILSRTVVKTKTTSKNFELLQTLKIIVLFIGMGHFASVGIFALAKFLNISKMATVYIQFHGGIFINISVASNWLFYYWRSMEYRNEFKRQLRKLVCLTDGINLPLSCGMQTTIQLNTIGR</sequence>
<evidence type="ECO:0000256" key="5">
    <source>
        <dbReference type="SAM" id="Phobius"/>
    </source>
</evidence>
<proteinExistence type="predicted"/>
<evidence type="ECO:0000313" key="7">
    <source>
        <dbReference type="WBParaSite" id="EEL_0000229001-mRNA-1"/>
    </source>
</evidence>
<comment type="subcellular location">
    <subcellularLocation>
        <location evidence="1">Membrane</location>
    </subcellularLocation>
</comment>